<feature type="compositionally biased region" description="Basic residues" evidence="1">
    <location>
        <begin position="566"/>
        <end position="578"/>
    </location>
</feature>
<feature type="compositionally biased region" description="Basic and acidic residues" evidence="1">
    <location>
        <begin position="616"/>
        <end position="637"/>
    </location>
</feature>
<reference evidence="3" key="1">
    <citation type="submission" date="2017-01" db="EMBL/GenBank/DDBJ databases">
        <title>Comparative genomics of anhydrobiosis in the tardigrade Hypsibius dujardini.</title>
        <authorList>
            <person name="Yoshida Y."/>
            <person name="Koutsovoulos G."/>
            <person name="Laetsch D."/>
            <person name="Stevens L."/>
            <person name="Kumar S."/>
            <person name="Horikawa D."/>
            <person name="Ishino K."/>
            <person name="Komine S."/>
            <person name="Tomita M."/>
            <person name="Blaxter M."/>
            <person name="Arakawa K."/>
        </authorList>
    </citation>
    <scope>NUCLEOTIDE SEQUENCE [LARGE SCALE GENOMIC DNA]</scope>
    <source>
        <strain evidence="3">Z151</strain>
    </source>
</reference>
<keyword evidence="3" id="KW-1185">Reference proteome</keyword>
<gene>
    <name evidence="2" type="ORF">BV898_11134</name>
</gene>
<feature type="region of interest" description="Disordered" evidence="1">
    <location>
        <begin position="551"/>
        <end position="773"/>
    </location>
</feature>
<dbReference type="AlphaFoldDB" id="A0A1W0WHG6"/>
<dbReference type="PANTHER" id="PTHR22940:SF4">
    <property type="entry name" value="PROTEIN TIMELESS HOMOLOG"/>
    <property type="match status" value="1"/>
</dbReference>
<protein>
    <submittedName>
        <fullName evidence="2">Protein timeless-like protein</fullName>
    </submittedName>
</protein>
<dbReference type="EMBL" id="MTYJ01000101">
    <property type="protein sequence ID" value="OQV14629.1"/>
    <property type="molecule type" value="Genomic_DNA"/>
</dbReference>
<dbReference type="GO" id="GO:0006281">
    <property type="term" value="P:DNA repair"/>
    <property type="evidence" value="ECO:0007669"/>
    <property type="project" value="TreeGrafter"/>
</dbReference>
<comment type="caution">
    <text evidence="2">The sequence shown here is derived from an EMBL/GenBank/DDBJ whole genome shotgun (WGS) entry which is preliminary data.</text>
</comment>
<organism evidence="2 3">
    <name type="scientific">Hypsibius exemplaris</name>
    <name type="common">Freshwater tardigrade</name>
    <dbReference type="NCBI Taxonomy" id="2072580"/>
    <lineage>
        <taxon>Eukaryota</taxon>
        <taxon>Metazoa</taxon>
        <taxon>Ecdysozoa</taxon>
        <taxon>Tardigrada</taxon>
        <taxon>Eutardigrada</taxon>
        <taxon>Parachela</taxon>
        <taxon>Hypsibioidea</taxon>
        <taxon>Hypsibiidae</taxon>
        <taxon>Hypsibius</taxon>
    </lineage>
</organism>
<dbReference type="GO" id="GO:0003677">
    <property type="term" value="F:DNA binding"/>
    <property type="evidence" value="ECO:0007669"/>
    <property type="project" value="TreeGrafter"/>
</dbReference>
<dbReference type="OrthoDB" id="310853at2759"/>
<dbReference type="InterPro" id="IPR044998">
    <property type="entry name" value="Timeless"/>
</dbReference>
<accession>A0A1W0WHG6</accession>
<sequence length="773" mass="87388">MRSGVRHEGVVDAAIGYVPAEDADEQHSRYFWALRFFTAFARVHNVGVQFISETISTESFHFVHSKLEAYTDLIITDKTQIALWSNRSHLALRSYLELLMMLAAMGTNPDEKVQRAAKQIEINLFYVAEYREIFFKLLKEFKESKFSRAYLKDLVITIHIFLKLLEVYLKKQHHLFVKKKQRAKKGAGKKAVKAKPQKISKITDEARKEIWNSQLEALRTVLQGVMDDPDGIEECVPFDTVSDVAVEQQTDVGRRRIQMALLEKESTRAVALLVASKKCWPIQVDLFGSVGDSVDSDLKRLNKMLLDVLPDLIEELPEPEVLEVIEEGYDAGLDGSRQDIAEDETEADGSDGHKQEASVKDVEFHLESFLKRFATPSHVEPYFLLLKDYPNNTFPVNHAILKMMHRIAVDLLLPGMLFQVSLFRLYHRLLKQEHPTGDPRFHAELRQFMQFILGKFFEKMREDPKAGILSILFWKSRYEAHELVEGPTEKPQQLKLKKSVADDSGKAVLERFAVDREGGEDVVVEGVARWNRAESPEDDDGVDVFSRLRDMDADRSGSPDGGALISRKKPAAKRRRGKAREPSEELVATSSSHDDDGGPRVDDAVEQDEDALGRLNELEVEARKRAEVKRQRMENARLKASGKRRVLRPDSDNDDEADAQAVISPDGSSSSKENVEDDGLEYEFAATQPPTEEEEDAEDAPIRTALKGAKKRVFDEDDEDSNNSNSGPAATSSEPSPQPVPKKARSAYVAYDDSDEDEESSRRPKLVMSVDDE</sequence>
<dbReference type="GO" id="GO:0000076">
    <property type="term" value="P:DNA replication checkpoint signaling"/>
    <property type="evidence" value="ECO:0007669"/>
    <property type="project" value="TreeGrafter"/>
</dbReference>
<dbReference type="Proteomes" id="UP000192578">
    <property type="component" value="Unassembled WGS sequence"/>
</dbReference>
<proteinExistence type="predicted"/>
<evidence type="ECO:0000313" key="3">
    <source>
        <dbReference type="Proteomes" id="UP000192578"/>
    </source>
</evidence>
<dbReference type="GO" id="GO:0031298">
    <property type="term" value="C:replication fork protection complex"/>
    <property type="evidence" value="ECO:0007669"/>
    <property type="project" value="TreeGrafter"/>
</dbReference>
<dbReference type="GO" id="GO:0043111">
    <property type="term" value="P:replication fork arrest"/>
    <property type="evidence" value="ECO:0007669"/>
    <property type="project" value="TreeGrafter"/>
</dbReference>
<evidence type="ECO:0000256" key="1">
    <source>
        <dbReference type="SAM" id="MobiDB-lite"/>
    </source>
</evidence>
<dbReference type="PANTHER" id="PTHR22940">
    <property type="entry name" value="TIMEOUT/TIMELESS-2"/>
    <property type="match status" value="1"/>
</dbReference>
<feature type="compositionally biased region" description="Basic and acidic residues" evidence="1">
    <location>
        <begin position="592"/>
        <end position="603"/>
    </location>
</feature>
<evidence type="ECO:0000313" key="2">
    <source>
        <dbReference type="EMBL" id="OQV14629.1"/>
    </source>
</evidence>
<name>A0A1W0WHG6_HYPEX</name>